<organism evidence="3 4">
    <name type="scientific">Trichonephila inaurata madagascariensis</name>
    <dbReference type="NCBI Taxonomy" id="2747483"/>
    <lineage>
        <taxon>Eukaryota</taxon>
        <taxon>Metazoa</taxon>
        <taxon>Ecdysozoa</taxon>
        <taxon>Arthropoda</taxon>
        <taxon>Chelicerata</taxon>
        <taxon>Arachnida</taxon>
        <taxon>Araneae</taxon>
        <taxon>Araneomorphae</taxon>
        <taxon>Entelegynae</taxon>
        <taxon>Araneoidea</taxon>
        <taxon>Nephilidae</taxon>
        <taxon>Trichonephila</taxon>
        <taxon>Trichonephila inaurata</taxon>
    </lineage>
</organism>
<reference evidence="3" key="1">
    <citation type="submission" date="2020-08" db="EMBL/GenBank/DDBJ databases">
        <title>Multicomponent nature underlies the extraordinary mechanical properties of spider dragline silk.</title>
        <authorList>
            <person name="Kono N."/>
            <person name="Nakamura H."/>
            <person name="Mori M."/>
            <person name="Yoshida Y."/>
            <person name="Ohtoshi R."/>
            <person name="Malay A.D."/>
            <person name="Moran D.A.P."/>
            <person name="Tomita M."/>
            <person name="Numata K."/>
            <person name="Arakawa K."/>
        </authorList>
    </citation>
    <scope>NUCLEOTIDE SEQUENCE</scope>
</reference>
<keyword evidence="2" id="KW-0472">Membrane</keyword>
<evidence type="ECO:0000313" key="4">
    <source>
        <dbReference type="Proteomes" id="UP000886998"/>
    </source>
</evidence>
<dbReference type="GO" id="GO:0005576">
    <property type="term" value="C:extracellular region"/>
    <property type="evidence" value="ECO:0007669"/>
    <property type="project" value="InterPro"/>
</dbReference>
<protein>
    <recommendedName>
        <fullName evidence="5">Apolipoprotein L3</fullName>
    </recommendedName>
</protein>
<dbReference type="GO" id="GO:0042157">
    <property type="term" value="P:lipoprotein metabolic process"/>
    <property type="evidence" value="ECO:0007669"/>
    <property type="project" value="InterPro"/>
</dbReference>
<keyword evidence="4" id="KW-1185">Reference proteome</keyword>
<keyword evidence="2" id="KW-0812">Transmembrane</keyword>
<evidence type="ECO:0000256" key="1">
    <source>
        <dbReference type="ARBA" id="ARBA00010090"/>
    </source>
</evidence>
<evidence type="ECO:0008006" key="5">
    <source>
        <dbReference type="Google" id="ProtNLM"/>
    </source>
</evidence>
<feature type="transmembrane region" description="Helical" evidence="2">
    <location>
        <begin position="149"/>
        <end position="171"/>
    </location>
</feature>
<feature type="transmembrane region" description="Helical" evidence="2">
    <location>
        <begin position="231"/>
        <end position="251"/>
    </location>
</feature>
<evidence type="ECO:0000313" key="3">
    <source>
        <dbReference type="EMBL" id="GFY67772.1"/>
    </source>
</evidence>
<name>A0A8X6YBP5_9ARAC</name>
<feature type="transmembrane region" description="Helical" evidence="2">
    <location>
        <begin position="21"/>
        <end position="42"/>
    </location>
</feature>
<dbReference type="Proteomes" id="UP000886998">
    <property type="component" value="Unassembled WGS sequence"/>
</dbReference>
<dbReference type="PANTHER" id="PTHR14096">
    <property type="entry name" value="APOLIPOPROTEIN L"/>
    <property type="match status" value="1"/>
</dbReference>
<proteinExistence type="inferred from homology"/>
<dbReference type="GO" id="GO:0008289">
    <property type="term" value="F:lipid binding"/>
    <property type="evidence" value="ECO:0007669"/>
    <property type="project" value="InterPro"/>
</dbReference>
<dbReference type="EMBL" id="BMAV01016735">
    <property type="protein sequence ID" value="GFY67772.1"/>
    <property type="molecule type" value="Genomic_DNA"/>
</dbReference>
<dbReference type="InterPro" id="IPR008405">
    <property type="entry name" value="ApoL"/>
</dbReference>
<accession>A0A8X6YBP5</accession>
<dbReference type="PANTHER" id="PTHR14096:SF28">
    <property type="entry name" value="APOLIPOPROTEIN L, 1-RELATED"/>
    <property type="match status" value="1"/>
</dbReference>
<feature type="transmembrane region" description="Helical" evidence="2">
    <location>
        <begin position="48"/>
        <end position="66"/>
    </location>
</feature>
<dbReference type="AlphaFoldDB" id="A0A8X6YBP5"/>
<dbReference type="GO" id="GO:0006869">
    <property type="term" value="P:lipid transport"/>
    <property type="evidence" value="ECO:0007669"/>
    <property type="project" value="InterPro"/>
</dbReference>
<dbReference type="OrthoDB" id="6429395at2759"/>
<dbReference type="GO" id="GO:0016020">
    <property type="term" value="C:membrane"/>
    <property type="evidence" value="ECO:0007669"/>
    <property type="project" value="TreeGrafter"/>
</dbReference>
<gene>
    <name evidence="3" type="primary">NCL1_36107</name>
    <name evidence="3" type="ORF">TNIN_246011</name>
</gene>
<comment type="caution">
    <text evidence="3">The sequence shown here is derived from an EMBL/GenBank/DDBJ whole genome shotgun (WGS) entry which is preliminary data.</text>
</comment>
<comment type="similarity">
    <text evidence="1">Belongs to the apolipoprotein L family.</text>
</comment>
<evidence type="ECO:0000256" key="2">
    <source>
        <dbReference type="SAM" id="Phobius"/>
    </source>
</evidence>
<keyword evidence="2" id="KW-1133">Transmembrane helix</keyword>
<sequence>MLTQGQPARESRDALLAERESIVAGASLLCPPVAVVTVPLAIGGGVASFLGGGVVVGTTGTELVLLKNKLEEAKTLIAEEEENFSRMKHWFTHSEALVEAIEELIGEDLLKNLMEEGQNLFNAVKKASDGNLTNILKEIMKKICESSNIVREFGIQIAPLVISFILVAFVISGKHRFVLNCALMTQSLLLGFMSTADVGVGAGRLVAGLAMGGANAAAKILPGAIGRAVALGAFVALAIAFDALNVVLASIEIHKGAQSSQADEVRRVANLLEEEYSFLLNVYGQIKNYK</sequence>